<dbReference type="NCBIfam" id="TIGR00840">
    <property type="entry name" value="b_cpa1"/>
    <property type="match status" value="1"/>
</dbReference>
<accession>A0AAN5C627</accession>
<dbReference type="AlphaFoldDB" id="A0AAN5C627"/>
<keyword evidence="8 9" id="KW-0739">Sodium transport</keyword>
<comment type="caution">
    <text evidence="12">The sequence shown here is derived from an EMBL/GenBank/DDBJ whole genome shotgun (WGS) entry which is preliminary data.</text>
</comment>
<keyword evidence="4 10" id="KW-1133">Transmembrane helix</keyword>
<dbReference type="GO" id="GO:0015386">
    <property type="term" value="F:potassium:proton antiporter activity"/>
    <property type="evidence" value="ECO:0007669"/>
    <property type="project" value="TreeGrafter"/>
</dbReference>
<proteinExistence type="inferred from homology"/>
<keyword evidence="2 9" id="KW-0813">Transport</keyword>
<dbReference type="Pfam" id="PF00999">
    <property type="entry name" value="Na_H_Exchanger"/>
    <property type="match status" value="1"/>
</dbReference>
<feature type="transmembrane region" description="Helical" evidence="10">
    <location>
        <begin position="354"/>
        <end position="374"/>
    </location>
</feature>
<dbReference type="GO" id="GO:0051453">
    <property type="term" value="P:regulation of intracellular pH"/>
    <property type="evidence" value="ECO:0007669"/>
    <property type="project" value="TreeGrafter"/>
</dbReference>
<keyword evidence="9" id="KW-0050">Antiport</keyword>
<evidence type="ECO:0000256" key="9">
    <source>
        <dbReference type="RuleBase" id="RU003722"/>
    </source>
</evidence>
<dbReference type="GO" id="GO:0098719">
    <property type="term" value="P:sodium ion import across plasma membrane"/>
    <property type="evidence" value="ECO:0007669"/>
    <property type="project" value="TreeGrafter"/>
</dbReference>
<dbReference type="GO" id="GO:0015385">
    <property type="term" value="F:sodium:proton antiporter activity"/>
    <property type="evidence" value="ECO:0007669"/>
    <property type="project" value="InterPro"/>
</dbReference>
<evidence type="ECO:0000256" key="7">
    <source>
        <dbReference type="ARBA" id="ARBA00023136"/>
    </source>
</evidence>
<feature type="transmembrane region" description="Helical" evidence="10">
    <location>
        <begin position="319"/>
        <end position="342"/>
    </location>
</feature>
<evidence type="ECO:0000259" key="11">
    <source>
        <dbReference type="Pfam" id="PF00999"/>
    </source>
</evidence>
<comment type="subcellular location">
    <subcellularLocation>
        <location evidence="1">Membrane</location>
        <topology evidence="1">Multi-pass membrane protein</topology>
    </subcellularLocation>
</comment>
<gene>
    <name evidence="12" type="ORF">PMAYCL1PPCAC_00096</name>
</gene>
<dbReference type="PRINTS" id="PR01084">
    <property type="entry name" value="NAHEXCHNGR"/>
</dbReference>
<dbReference type="PANTHER" id="PTHR10110">
    <property type="entry name" value="SODIUM/HYDROGEN EXCHANGER"/>
    <property type="match status" value="1"/>
</dbReference>
<dbReference type="Gene3D" id="6.10.140.1330">
    <property type="match status" value="1"/>
</dbReference>
<keyword evidence="5" id="KW-0915">Sodium</keyword>
<dbReference type="PANTHER" id="PTHR10110:SF125">
    <property type="entry name" value="SODIUM_HYDROGEN EXCHANGER"/>
    <property type="match status" value="1"/>
</dbReference>
<evidence type="ECO:0000256" key="6">
    <source>
        <dbReference type="ARBA" id="ARBA00023065"/>
    </source>
</evidence>
<evidence type="ECO:0000256" key="8">
    <source>
        <dbReference type="ARBA" id="ARBA00023201"/>
    </source>
</evidence>
<name>A0AAN5C627_9BILA</name>
<evidence type="ECO:0000256" key="10">
    <source>
        <dbReference type="SAM" id="Phobius"/>
    </source>
</evidence>
<keyword evidence="3 9" id="KW-0812">Transmembrane</keyword>
<feature type="transmembrane region" description="Helical" evidence="10">
    <location>
        <begin position="161"/>
        <end position="182"/>
    </location>
</feature>
<dbReference type="Proteomes" id="UP001328107">
    <property type="component" value="Unassembled WGS sequence"/>
</dbReference>
<keyword evidence="6 9" id="KW-0406">Ion transport</keyword>
<keyword evidence="7 10" id="KW-0472">Membrane</keyword>
<feature type="transmembrane region" description="Helical" evidence="10">
    <location>
        <begin position="394"/>
        <end position="414"/>
    </location>
</feature>
<keyword evidence="13" id="KW-1185">Reference proteome</keyword>
<feature type="non-terminal residue" evidence="12">
    <location>
        <position position="1"/>
    </location>
</feature>
<comment type="similarity">
    <text evidence="9">Belongs to the monovalent cation:proton antiporter 1 (CPA1) transporter (TC 2.A.36) family.</text>
</comment>
<dbReference type="InterPro" id="IPR018422">
    <property type="entry name" value="Cation/H_exchanger_CPA1"/>
</dbReference>
<feature type="transmembrane region" description="Helical" evidence="10">
    <location>
        <begin position="43"/>
        <end position="66"/>
    </location>
</feature>
<feature type="transmembrane region" description="Helical" evidence="10">
    <location>
        <begin position="100"/>
        <end position="123"/>
    </location>
</feature>
<dbReference type="EMBL" id="BTRK01000001">
    <property type="protein sequence ID" value="GMR29901.1"/>
    <property type="molecule type" value="Genomic_DNA"/>
</dbReference>
<dbReference type="InterPro" id="IPR006153">
    <property type="entry name" value="Cation/H_exchanger_TM"/>
</dbReference>
<evidence type="ECO:0000256" key="1">
    <source>
        <dbReference type="ARBA" id="ARBA00004141"/>
    </source>
</evidence>
<evidence type="ECO:0000256" key="5">
    <source>
        <dbReference type="ARBA" id="ARBA00023053"/>
    </source>
</evidence>
<evidence type="ECO:0000256" key="4">
    <source>
        <dbReference type="ARBA" id="ARBA00022989"/>
    </source>
</evidence>
<feature type="transmembrane region" description="Helical" evidence="10">
    <location>
        <begin position="12"/>
        <end position="31"/>
    </location>
</feature>
<protein>
    <recommendedName>
        <fullName evidence="9">Sodium/hydrogen exchanger</fullName>
    </recommendedName>
</protein>
<feature type="transmembrane region" description="Helical" evidence="10">
    <location>
        <begin position="72"/>
        <end position="88"/>
    </location>
</feature>
<evidence type="ECO:0000256" key="2">
    <source>
        <dbReference type="ARBA" id="ARBA00022448"/>
    </source>
</evidence>
<sequence>LMLSHLTWSDVWTPLIICLWLICIIAAKIIYQQSQIGHFVPESSLLITLGLIAGYILDHLFGWDIVLNPDLFFLYLLPPIALEAGYFLPFRMFFKNIGTILLYAVVGTCLNILLISGVLYLFADFYQDSIPYIDLLLFSTLISAVDPVAVLSVFEEIHVNQLLYINVFGESLLNDAVVIVLYHSLAHMATIETIESSHINEAVLSFATVATGGVIIGLLFVIFTAFATKLSVKIQVVQPLICLLLPYCCYLTCESVHMSGIIGIVTCGLMMKPYLDGNLSEKTKTTTKVFMKTMSNTCEAIVFLFLGLSIFSKSHIWDLVFATVTVFACVLVRFIVVIPLTFLANRSRVKRIALVDQAIIAYGGLRGAICYGLVQTLDQDVILAKDMMITTTVVVIVFTVFIQGSTIAPLVKLLRVKTEEEKPQLICTHVLNGFSDDVMAGIEAIIGKKGGNYYRRRFSAFNHNILEPSLMLRPTSRGSRLVERVCEIDAEESRKRLLENFGEV</sequence>
<evidence type="ECO:0000256" key="3">
    <source>
        <dbReference type="ARBA" id="ARBA00022692"/>
    </source>
</evidence>
<organism evidence="12 13">
    <name type="scientific">Pristionchus mayeri</name>
    <dbReference type="NCBI Taxonomy" id="1317129"/>
    <lineage>
        <taxon>Eukaryota</taxon>
        <taxon>Metazoa</taxon>
        <taxon>Ecdysozoa</taxon>
        <taxon>Nematoda</taxon>
        <taxon>Chromadorea</taxon>
        <taxon>Rhabditida</taxon>
        <taxon>Rhabditina</taxon>
        <taxon>Diplogasteromorpha</taxon>
        <taxon>Diplogasteroidea</taxon>
        <taxon>Neodiplogasteridae</taxon>
        <taxon>Pristionchus</taxon>
    </lineage>
</organism>
<evidence type="ECO:0000313" key="12">
    <source>
        <dbReference type="EMBL" id="GMR29901.1"/>
    </source>
</evidence>
<feature type="transmembrane region" description="Helical" evidence="10">
    <location>
        <begin position="135"/>
        <end position="154"/>
    </location>
</feature>
<dbReference type="GO" id="GO:0005886">
    <property type="term" value="C:plasma membrane"/>
    <property type="evidence" value="ECO:0007669"/>
    <property type="project" value="TreeGrafter"/>
</dbReference>
<feature type="domain" description="Cation/H+ exchanger transmembrane" evidence="11">
    <location>
        <begin position="37"/>
        <end position="412"/>
    </location>
</feature>
<feature type="transmembrane region" description="Helical" evidence="10">
    <location>
        <begin position="202"/>
        <end position="227"/>
    </location>
</feature>
<reference evidence="13" key="1">
    <citation type="submission" date="2022-10" db="EMBL/GenBank/DDBJ databases">
        <title>Genome assembly of Pristionchus species.</title>
        <authorList>
            <person name="Yoshida K."/>
            <person name="Sommer R.J."/>
        </authorList>
    </citation>
    <scope>NUCLEOTIDE SEQUENCE [LARGE SCALE GENOMIC DNA]</scope>
    <source>
        <strain evidence="13">RS5460</strain>
    </source>
</reference>
<feature type="transmembrane region" description="Helical" evidence="10">
    <location>
        <begin position="296"/>
        <end position="313"/>
    </location>
</feature>
<dbReference type="InterPro" id="IPR004709">
    <property type="entry name" value="NaH_exchanger"/>
</dbReference>
<evidence type="ECO:0000313" key="13">
    <source>
        <dbReference type="Proteomes" id="UP001328107"/>
    </source>
</evidence>